<dbReference type="EMBL" id="JBFSHR010000014">
    <property type="protein sequence ID" value="MEX6429318.1"/>
    <property type="molecule type" value="Genomic_DNA"/>
</dbReference>
<proteinExistence type="predicted"/>
<gene>
    <name evidence="1" type="ORF">AB6A68_05630</name>
</gene>
<organism evidence="1 2">
    <name type="scientific">Ferrimicrobium acidiphilum</name>
    <dbReference type="NCBI Taxonomy" id="121039"/>
    <lineage>
        <taxon>Bacteria</taxon>
        <taxon>Bacillati</taxon>
        <taxon>Actinomycetota</taxon>
        <taxon>Acidimicrobiia</taxon>
        <taxon>Acidimicrobiales</taxon>
        <taxon>Acidimicrobiaceae</taxon>
        <taxon>Ferrimicrobium</taxon>
    </lineage>
</organism>
<reference evidence="1 2" key="1">
    <citation type="submission" date="2024-07" db="EMBL/GenBank/DDBJ databases">
        <title>Draft Genome Sequence of Ferrimicrobium acidiphilum Strain YE2023, Isolated from a Pulp of Bioleach Reactor.</title>
        <authorList>
            <person name="Elkina Y.A."/>
            <person name="Bulaeva A.G."/>
            <person name="Beletsky A.V."/>
            <person name="Mardanov A.V."/>
        </authorList>
    </citation>
    <scope>NUCLEOTIDE SEQUENCE [LARGE SCALE GENOMIC DNA]</scope>
    <source>
        <strain evidence="1 2">YE2023</strain>
    </source>
</reference>
<comment type="caution">
    <text evidence="1">The sequence shown here is derived from an EMBL/GenBank/DDBJ whole genome shotgun (WGS) entry which is preliminary data.</text>
</comment>
<accession>A0ABV3Y195</accession>
<name>A0ABV3Y195_9ACTN</name>
<sequence length="100" mass="10640">MGSDPRAALRTDSPCKTQNRIDINLTDATATCLAEVRVAISYRRPGDGATFADACTSRLMRDRKAGSIRGRSISINLLVQAAITRSKGCRRGPVGAMTTG</sequence>
<dbReference type="RefSeq" id="WP_369084395.1">
    <property type="nucleotide sequence ID" value="NZ_JBFSHR010000014.1"/>
</dbReference>
<evidence type="ECO:0000313" key="2">
    <source>
        <dbReference type="Proteomes" id="UP001560267"/>
    </source>
</evidence>
<keyword evidence="2" id="KW-1185">Reference proteome</keyword>
<protein>
    <submittedName>
        <fullName evidence="1">Uncharacterized protein</fullName>
    </submittedName>
</protein>
<dbReference type="Proteomes" id="UP001560267">
    <property type="component" value="Unassembled WGS sequence"/>
</dbReference>
<evidence type="ECO:0000313" key="1">
    <source>
        <dbReference type="EMBL" id="MEX6429318.1"/>
    </source>
</evidence>